<comment type="subcellular location">
    <subcellularLocation>
        <location evidence="6 7">Cytoplasm</location>
    </subcellularLocation>
</comment>
<dbReference type="PANTHER" id="PTHR23133">
    <property type="entry name" value="IMIDAZOLEGLYCEROL-PHOSPHATE DEHYDRATASE HIS7"/>
    <property type="match status" value="1"/>
</dbReference>
<dbReference type="FunFam" id="3.30.230.40:FF:000001">
    <property type="entry name" value="Imidazoleglycerol-phosphate dehydratase HisB"/>
    <property type="match status" value="1"/>
</dbReference>
<keyword evidence="9" id="KW-1185">Reference proteome</keyword>
<dbReference type="Pfam" id="PF00475">
    <property type="entry name" value="IGPD"/>
    <property type="match status" value="1"/>
</dbReference>
<comment type="pathway">
    <text evidence="1 6 7">Amino-acid biosynthesis; L-histidine biosynthesis; L-histidine from 5-phospho-alpha-D-ribose 1-diphosphate: step 6/9.</text>
</comment>
<dbReference type="PANTHER" id="PTHR23133:SF2">
    <property type="entry name" value="IMIDAZOLEGLYCEROL-PHOSPHATE DEHYDRATASE"/>
    <property type="match status" value="1"/>
</dbReference>
<dbReference type="GO" id="GO:0000105">
    <property type="term" value="P:L-histidine biosynthetic process"/>
    <property type="evidence" value="ECO:0007669"/>
    <property type="project" value="UniProtKB-UniRule"/>
</dbReference>
<dbReference type="EMBL" id="AAWL01000001">
    <property type="protein sequence ID" value="EAX49007.1"/>
    <property type="molecule type" value="Genomic_DNA"/>
</dbReference>
<dbReference type="NCBIfam" id="NF002111">
    <property type="entry name" value="PRK00951.2-1"/>
    <property type="match status" value="1"/>
</dbReference>
<evidence type="ECO:0000256" key="1">
    <source>
        <dbReference type="ARBA" id="ARBA00005047"/>
    </source>
</evidence>
<keyword evidence="6" id="KW-0963">Cytoplasm</keyword>
<keyword evidence="5 6" id="KW-0456">Lyase</keyword>
<dbReference type="NCBIfam" id="NF002115">
    <property type="entry name" value="PRK00951.2-5"/>
    <property type="match status" value="1"/>
</dbReference>
<evidence type="ECO:0000256" key="3">
    <source>
        <dbReference type="ARBA" id="ARBA00022605"/>
    </source>
</evidence>
<sequence>MTRTATVERQTAETQVKATLNVDGAGRAEIATGIGFFDHMLNLFAKHGLFDLTVTATGDLFVDGHHTIEDTGIVLGRTFARALGDKQGIRRYGTAFVPMDEALAMVALDISGRPYLHFEAAFPVERIGDMASELVEEFLRAFAVHAGITLHVRLLYGRNAHHMAEAIFKALGRALDEATRLDGRIDGVLSTKGTL</sequence>
<evidence type="ECO:0000256" key="4">
    <source>
        <dbReference type="ARBA" id="ARBA00023102"/>
    </source>
</evidence>
<keyword evidence="3 6" id="KW-0028">Amino-acid biosynthesis</keyword>
<dbReference type="RefSeq" id="WP_007288213.1">
    <property type="nucleotide sequence ID" value="NZ_AAWL01000001.1"/>
</dbReference>
<dbReference type="CDD" id="cd07914">
    <property type="entry name" value="IGPD"/>
    <property type="match status" value="1"/>
</dbReference>
<dbReference type="FunFam" id="3.30.230.40:FF:000003">
    <property type="entry name" value="Imidazoleglycerol-phosphate dehydratase HisB"/>
    <property type="match status" value="1"/>
</dbReference>
<dbReference type="Gene3D" id="3.30.230.40">
    <property type="entry name" value="Imidazole glycerol phosphate dehydratase, domain 1"/>
    <property type="match status" value="2"/>
</dbReference>
<comment type="catalytic activity">
    <reaction evidence="6 7">
        <text>D-erythro-1-(imidazol-4-yl)glycerol 3-phosphate = 3-(imidazol-4-yl)-2-oxopropyl phosphate + H2O</text>
        <dbReference type="Rhea" id="RHEA:11040"/>
        <dbReference type="ChEBI" id="CHEBI:15377"/>
        <dbReference type="ChEBI" id="CHEBI:57766"/>
        <dbReference type="ChEBI" id="CHEBI:58278"/>
        <dbReference type="EC" id="4.2.1.19"/>
    </reaction>
</comment>
<dbReference type="PROSITE" id="PS00955">
    <property type="entry name" value="IGP_DEHYDRATASE_2"/>
    <property type="match status" value="1"/>
</dbReference>
<dbReference type="OrthoDB" id="9790411at2"/>
<dbReference type="SUPFAM" id="SSF54211">
    <property type="entry name" value="Ribosomal protein S5 domain 2-like"/>
    <property type="match status" value="2"/>
</dbReference>
<evidence type="ECO:0000256" key="5">
    <source>
        <dbReference type="ARBA" id="ARBA00023239"/>
    </source>
</evidence>
<evidence type="ECO:0000256" key="2">
    <source>
        <dbReference type="ARBA" id="ARBA00016664"/>
    </source>
</evidence>
<dbReference type="EC" id="4.2.1.19" evidence="6 7"/>
<dbReference type="InterPro" id="IPR000807">
    <property type="entry name" value="ImidazoleglycerolP_deHydtase"/>
</dbReference>
<dbReference type="GO" id="GO:0005737">
    <property type="term" value="C:cytoplasm"/>
    <property type="evidence" value="ECO:0007669"/>
    <property type="project" value="UniProtKB-SubCell"/>
</dbReference>
<proteinExistence type="inferred from homology"/>
<dbReference type="PROSITE" id="PS00954">
    <property type="entry name" value="IGP_DEHYDRATASE_1"/>
    <property type="match status" value="1"/>
</dbReference>
<organism evidence="8 9">
    <name type="scientific">Thermosinus carboxydivorans Nor1</name>
    <dbReference type="NCBI Taxonomy" id="401526"/>
    <lineage>
        <taxon>Bacteria</taxon>
        <taxon>Bacillati</taxon>
        <taxon>Bacillota</taxon>
        <taxon>Negativicutes</taxon>
        <taxon>Selenomonadales</taxon>
        <taxon>Sporomusaceae</taxon>
        <taxon>Thermosinus</taxon>
    </lineage>
</organism>
<evidence type="ECO:0000256" key="6">
    <source>
        <dbReference type="HAMAP-Rule" id="MF_00076"/>
    </source>
</evidence>
<gene>
    <name evidence="6" type="primary">hisB</name>
    <name evidence="8" type="ORF">TcarDRAFT_2696</name>
</gene>
<dbReference type="eggNOG" id="COG0131">
    <property type="taxonomic scope" value="Bacteria"/>
</dbReference>
<dbReference type="InterPro" id="IPR020565">
    <property type="entry name" value="ImidazoleglycerP_deHydtase_CS"/>
</dbReference>
<reference evidence="8 9" key="2">
    <citation type="submission" date="2007-01" db="EMBL/GenBank/DDBJ databases">
        <title>Sequencing of the draft genome and assembly of Thermosinus carboxydivorans Nor1.</title>
        <authorList>
            <consortium name="US DOE Joint Genome Institute (JGI-PGF)"/>
            <person name="Copeland A."/>
            <person name="Lucas S."/>
            <person name="Lapidus A."/>
            <person name="Barry K."/>
            <person name="Glavina del Rio T."/>
            <person name="Dalin E."/>
            <person name="Tice H."/>
            <person name="Bruce D."/>
            <person name="Pitluck S."/>
            <person name="Richardson P."/>
        </authorList>
    </citation>
    <scope>NUCLEOTIDE SEQUENCE [LARGE SCALE GENOMIC DNA]</scope>
    <source>
        <strain evidence="8 9">Nor1</strain>
    </source>
</reference>
<comment type="similarity">
    <text evidence="6 7">Belongs to the imidazoleglycerol-phosphate dehydratase family.</text>
</comment>
<evidence type="ECO:0000256" key="7">
    <source>
        <dbReference type="RuleBase" id="RU000599"/>
    </source>
</evidence>
<evidence type="ECO:0000313" key="9">
    <source>
        <dbReference type="Proteomes" id="UP000005139"/>
    </source>
</evidence>
<evidence type="ECO:0000313" key="8">
    <source>
        <dbReference type="EMBL" id="EAX49007.1"/>
    </source>
</evidence>
<dbReference type="AlphaFoldDB" id="A1HMG7"/>
<name>A1HMG7_9FIRM</name>
<dbReference type="UniPathway" id="UPA00031">
    <property type="reaction ID" value="UER00011"/>
</dbReference>
<keyword evidence="4 6" id="KW-0368">Histidine biosynthesis</keyword>
<accession>A1HMG7</accession>
<protein>
    <recommendedName>
        <fullName evidence="2 6">Imidazoleglycerol-phosphate dehydratase</fullName>
        <shortName evidence="6">IGPD</shortName>
        <ecNumber evidence="6 7">4.2.1.19</ecNumber>
    </recommendedName>
</protein>
<dbReference type="InterPro" id="IPR038494">
    <property type="entry name" value="IGPD_sf"/>
</dbReference>
<dbReference type="GO" id="GO:0004424">
    <property type="term" value="F:imidazoleglycerol-phosphate dehydratase activity"/>
    <property type="evidence" value="ECO:0007669"/>
    <property type="project" value="UniProtKB-UniRule"/>
</dbReference>
<dbReference type="Proteomes" id="UP000005139">
    <property type="component" value="Unassembled WGS sequence"/>
</dbReference>
<dbReference type="NCBIfam" id="NF002116">
    <property type="entry name" value="PRK00951.2-6"/>
    <property type="match status" value="1"/>
</dbReference>
<reference evidence="8 9" key="1">
    <citation type="submission" date="2007-01" db="EMBL/GenBank/DDBJ databases">
        <title>Annotation of the draft genome assembly of Thermosinus carboxydivorans Nor1.</title>
        <authorList>
            <consortium name="US DOE Joint Genome Institute (JGI-ORNL)"/>
            <person name="Larimer F."/>
            <person name="Land M."/>
            <person name="Hauser L."/>
        </authorList>
    </citation>
    <scope>NUCLEOTIDE SEQUENCE [LARGE SCALE GENOMIC DNA]</scope>
    <source>
        <strain evidence="8 9">Nor1</strain>
    </source>
</reference>
<comment type="caution">
    <text evidence="8">The sequence shown here is derived from an EMBL/GenBank/DDBJ whole genome shotgun (WGS) entry which is preliminary data.</text>
</comment>
<dbReference type="InterPro" id="IPR020568">
    <property type="entry name" value="Ribosomal_Su5_D2-typ_SF"/>
</dbReference>
<dbReference type="HAMAP" id="MF_00076">
    <property type="entry name" value="HisB"/>
    <property type="match status" value="1"/>
</dbReference>
<dbReference type="NCBIfam" id="NF002114">
    <property type="entry name" value="PRK00951.2-4"/>
    <property type="match status" value="1"/>
</dbReference>